<dbReference type="EMBL" id="UZAG01016651">
    <property type="protein sequence ID" value="VDO29835.1"/>
    <property type="molecule type" value="Genomic_DNA"/>
</dbReference>
<keyword evidence="3" id="KW-1185">Reference proteome</keyword>
<accession>A0A0R3QT12</accession>
<dbReference type="Proteomes" id="UP000280834">
    <property type="component" value="Unassembled WGS sequence"/>
</dbReference>
<dbReference type="WBParaSite" id="BTMF_0001086401-mRNA-1">
    <property type="protein sequence ID" value="BTMF_0001086401-mRNA-1"/>
    <property type="gene ID" value="BTMF_0001086401"/>
</dbReference>
<dbReference type="AlphaFoldDB" id="A0A0R3QT12"/>
<evidence type="ECO:0000256" key="1">
    <source>
        <dbReference type="SAM" id="Coils"/>
    </source>
</evidence>
<feature type="coiled-coil region" evidence="1">
    <location>
        <begin position="240"/>
        <end position="267"/>
    </location>
</feature>
<gene>
    <name evidence="2" type="ORF">BTMF_LOCUS8898</name>
</gene>
<reference evidence="4" key="1">
    <citation type="submission" date="2017-02" db="UniProtKB">
        <authorList>
            <consortium name="WormBaseParasite"/>
        </authorList>
    </citation>
    <scope>IDENTIFICATION</scope>
</reference>
<protein>
    <submittedName>
        <fullName evidence="4">Bm10925</fullName>
    </submittedName>
</protein>
<evidence type="ECO:0000313" key="3">
    <source>
        <dbReference type="Proteomes" id="UP000280834"/>
    </source>
</evidence>
<evidence type="ECO:0000313" key="2">
    <source>
        <dbReference type="EMBL" id="VDO29835.1"/>
    </source>
</evidence>
<proteinExistence type="predicted"/>
<reference evidence="2 3" key="2">
    <citation type="submission" date="2018-11" db="EMBL/GenBank/DDBJ databases">
        <authorList>
            <consortium name="Pathogen Informatics"/>
        </authorList>
    </citation>
    <scope>NUCLEOTIDE SEQUENCE [LARGE SCALE GENOMIC DNA]</scope>
</reference>
<sequence>MKTLQVFHLIKTSAYQLTDFNHSTSVPVLFLLKTGTKPMIEMLPSSLHFTSRKTGIDSRMPSGSLLSLRTFYAFGARSGRAPLLQRSLSHNAHGSSTYAGSLQQSTEKSITIQRSSTSSLIHSPKRSITYYNRRYLTSSSNISKPYSSTVVNIHRFSKWDHKENHQMRTGQIVLPKILRNTGIITMQSSISTRNSYHIENGAVLQRCEQPVNIPASPETKSEISKPQEDSAEMIVLIGKNQALEAEVKRLTLKLREKERSEREFRRKILEYAAEIKVWKKKYEMQKLAATIEISEVKGNEEEISDIMEQLNNAAEKLTRLDAVKDLKLLQSEMETALKEISK</sequence>
<organism evidence="4">
    <name type="scientific">Brugia timori</name>
    <dbReference type="NCBI Taxonomy" id="42155"/>
    <lineage>
        <taxon>Eukaryota</taxon>
        <taxon>Metazoa</taxon>
        <taxon>Ecdysozoa</taxon>
        <taxon>Nematoda</taxon>
        <taxon>Chromadorea</taxon>
        <taxon>Rhabditida</taxon>
        <taxon>Spirurina</taxon>
        <taxon>Spiruromorpha</taxon>
        <taxon>Filarioidea</taxon>
        <taxon>Onchocercidae</taxon>
        <taxon>Brugia</taxon>
    </lineage>
</organism>
<evidence type="ECO:0000313" key="4">
    <source>
        <dbReference type="WBParaSite" id="BTMF_0001086401-mRNA-1"/>
    </source>
</evidence>
<name>A0A0R3QT12_9BILA</name>
<keyword evidence="1" id="KW-0175">Coiled coil</keyword>